<dbReference type="Proteomes" id="UP001595891">
    <property type="component" value="Unassembled WGS sequence"/>
</dbReference>
<organism evidence="4 5">
    <name type="scientific">Sphaerisporangium corydalis</name>
    <dbReference type="NCBI Taxonomy" id="1441875"/>
    <lineage>
        <taxon>Bacteria</taxon>
        <taxon>Bacillati</taxon>
        <taxon>Actinomycetota</taxon>
        <taxon>Actinomycetes</taxon>
        <taxon>Streptosporangiales</taxon>
        <taxon>Streptosporangiaceae</taxon>
        <taxon>Sphaerisporangium</taxon>
    </lineage>
</organism>
<evidence type="ECO:0000313" key="5">
    <source>
        <dbReference type="Proteomes" id="UP001595891"/>
    </source>
</evidence>
<evidence type="ECO:0000256" key="1">
    <source>
        <dbReference type="SAM" id="MobiDB-lite"/>
    </source>
</evidence>
<sequence>MNDPTNRHNAATDPWKRDTPATTERDRNKKRDTPSREDATDNTPDPWLIGTPSTTSRNRDGVSGTPTPRKDPTDDHPWPSHATNTTKHGRNNTSDPLNHRRNAANDTVDPWKVGTADVRDRYRDALIGSDDSFERVRSEPLPSPSLGARLGDIVAEHAPRLDPGRPGLRVLLALGLLAALVGGLYAWRSQPQVEPLGPPMPVGGPLTPSPAAADGAPPSPPVAAPSPTAQVIVHVTGKVRKPGVITLPFGSRVADAVTAAGGVRAGAGAGGLNLARRLLDGEQIVVGTPQGSTPAALPAPDAAPGANAPLDLNTATPDQLETLPGVGEVLAGRIAEFRQAHAGFRSVDQLRDVSGIGDKKFAELRDKVRI</sequence>
<feature type="compositionally biased region" description="Basic and acidic residues" evidence="1">
    <location>
        <begin position="68"/>
        <end position="78"/>
    </location>
</feature>
<dbReference type="Pfam" id="PF10531">
    <property type="entry name" value="SLBB"/>
    <property type="match status" value="1"/>
</dbReference>
<dbReference type="Gene3D" id="1.10.150.320">
    <property type="entry name" value="Photosystem II 12 kDa extrinsic protein"/>
    <property type="match status" value="1"/>
</dbReference>
<feature type="compositionally biased region" description="Basic and acidic residues" evidence="1">
    <location>
        <begin position="14"/>
        <end position="39"/>
    </location>
</feature>
<feature type="region of interest" description="Disordered" evidence="1">
    <location>
        <begin position="1"/>
        <end position="107"/>
    </location>
</feature>
<comment type="caution">
    <text evidence="4">The sequence shown here is derived from an EMBL/GenBank/DDBJ whole genome shotgun (WGS) entry which is preliminary data.</text>
</comment>
<name>A0ABV9E705_9ACTN</name>
<dbReference type="Pfam" id="PF12836">
    <property type="entry name" value="HHH_3"/>
    <property type="match status" value="1"/>
</dbReference>
<feature type="region of interest" description="Disordered" evidence="1">
    <location>
        <begin position="196"/>
        <end position="225"/>
    </location>
</feature>
<dbReference type="EMBL" id="JBHSFN010000001">
    <property type="protein sequence ID" value="MFC4584665.1"/>
    <property type="molecule type" value="Genomic_DNA"/>
</dbReference>
<dbReference type="InterPro" id="IPR010994">
    <property type="entry name" value="RuvA_2-like"/>
</dbReference>
<dbReference type="SUPFAM" id="SSF47781">
    <property type="entry name" value="RuvA domain 2-like"/>
    <property type="match status" value="1"/>
</dbReference>
<evidence type="ECO:0000259" key="3">
    <source>
        <dbReference type="SMART" id="SM00278"/>
    </source>
</evidence>
<feature type="domain" description="Helix-hairpin-helix DNA-binding motif class 1" evidence="3">
    <location>
        <begin position="318"/>
        <end position="337"/>
    </location>
</feature>
<dbReference type="InterPro" id="IPR003583">
    <property type="entry name" value="Hlx-hairpin-Hlx_DNA-bd_motif"/>
</dbReference>
<dbReference type="RefSeq" id="WP_262847117.1">
    <property type="nucleotide sequence ID" value="NZ_JANZYP010000057.1"/>
</dbReference>
<reference evidence="5" key="1">
    <citation type="journal article" date="2019" name="Int. J. Syst. Evol. Microbiol.">
        <title>The Global Catalogue of Microorganisms (GCM) 10K type strain sequencing project: providing services to taxonomists for standard genome sequencing and annotation.</title>
        <authorList>
            <consortium name="The Broad Institute Genomics Platform"/>
            <consortium name="The Broad Institute Genome Sequencing Center for Infectious Disease"/>
            <person name="Wu L."/>
            <person name="Ma J."/>
        </authorList>
    </citation>
    <scope>NUCLEOTIDE SEQUENCE [LARGE SCALE GENOMIC DNA]</scope>
    <source>
        <strain evidence="5">CCUG 49560</strain>
    </source>
</reference>
<keyword evidence="2" id="KW-1133">Transmembrane helix</keyword>
<dbReference type="PANTHER" id="PTHR21180:SF32">
    <property type="entry name" value="ENDONUCLEASE_EXONUCLEASE_PHOSPHATASE FAMILY DOMAIN-CONTAINING PROTEIN 1"/>
    <property type="match status" value="1"/>
</dbReference>
<feature type="compositionally biased region" description="Polar residues" evidence="1">
    <location>
        <begin position="81"/>
        <end position="96"/>
    </location>
</feature>
<feature type="compositionally biased region" description="Low complexity" evidence="1">
    <location>
        <begin position="203"/>
        <end position="216"/>
    </location>
</feature>
<dbReference type="InterPro" id="IPR019554">
    <property type="entry name" value="Soluble_ligand-bd"/>
</dbReference>
<feature type="transmembrane region" description="Helical" evidence="2">
    <location>
        <begin position="170"/>
        <end position="187"/>
    </location>
</feature>
<evidence type="ECO:0000256" key="2">
    <source>
        <dbReference type="SAM" id="Phobius"/>
    </source>
</evidence>
<dbReference type="Gene3D" id="3.10.560.10">
    <property type="entry name" value="Outer membrane lipoprotein wza domain like"/>
    <property type="match status" value="1"/>
</dbReference>
<dbReference type="InterPro" id="IPR051675">
    <property type="entry name" value="Endo/Exo/Phosphatase_dom_1"/>
</dbReference>
<protein>
    <submittedName>
        <fullName evidence="4">Helix-hairpin-helix domain-containing protein</fullName>
    </submittedName>
</protein>
<keyword evidence="5" id="KW-1185">Reference proteome</keyword>
<keyword evidence="2" id="KW-0472">Membrane</keyword>
<dbReference type="PANTHER" id="PTHR21180">
    <property type="entry name" value="ENDONUCLEASE/EXONUCLEASE/PHOSPHATASE FAMILY DOMAIN-CONTAINING PROTEIN 1"/>
    <property type="match status" value="1"/>
</dbReference>
<accession>A0ABV9E705</accession>
<gene>
    <name evidence="4" type="ORF">ACFO8L_01175</name>
</gene>
<evidence type="ECO:0000313" key="4">
    <source>
        <dbReference type="EMBL" id="MFC4584665.1"/>
    </source>
</evidence>
<proteinExistence type="predicted"/>
<keyword evidence="2" id="KW-0812">Transmembrane</keyword>
<feature type="domain" description="Helix-hairpin-helix DNA-binding motif class 1" evidence="3">
    <location>
        <begin position="348"/>
        <end position="367"/>
    </location>
</feature>
<dbReference type="SMART" id="SM00278">
    <property type="entry name" value="HhH1"/>
    <property type="match status" value="2"/>
</dbReference>